<dbReference type="AlphaFoldDB" id="A0AAD9BVL7"/>
<evidence type="ECO:0000313" key="1">
    <source>
        <dbReference type="EMBL" id="KAK1890745.1"/>
    </source>
</evidence>
<dbReference type="Proteomes" id="UP001228049">
    <property type="component" value="Unassembled WGS sequence"/>
</dbReference>
<comment type="caution">
    <text evidence="1">The sequence shown here is derived from an EMBL/GenBank/DDBJ whole genome shotgun (WGS) entry which is preliminary data.</text>
</comment>
<accession>A0AAD9BVL7</accession>
<sequence>PFDVVPAWAACYALPLTARPGMCVSDAPLSTALCPPLPLPCPAGRDKTARGRWPIGASLLNSPHLELIVGGQSVALPQPCASPIMAPSPAPASEVHHVYHLERITTVVFGGKSSQVHLNCVRPCKPAKSCFTLIWCLNRVLPLISTSRAQHMDNISFRDKSKNVC</sequence>
<evidence type="ECO:0000313" key="2">
    <source>
        <dbReference type="Proteomes" id="UP001228049"/>
    </source>
</evidence>
<gene>
    <name evidence="1" type="ORF">KUDE01_009576</name>
</gene>
<feature type="non-terminal residue" evidence="1">
    <location>
        <position position="1"/>
    </location>
</feature>
<protein>
    <submittedName>
        <fullName evidence="1">Glutamyl-tRNA(Gln) amidotransferase subunit A mitochondrial</fullName>
    </submittedName>
</protein>
<dbReference type="EMBL" id="JASDAP010000015">
    <property type="protein sequence ID" value="KAK1890745.1"/>
    <property type="molecule type" value="Genomic_DNA"/>
</dbReference>
<reference evidence="1" key="1">
    <citation type="submission" date="2023-04" db="EMBL/GenBank/DDBJ databases">
        <title>Chromosome-level genome of Chaenocephalus aceratus.</title>
        <authorList>
            <person name="Park H."/>
        </authorList>
    </citation>
    <scope>NUCLEOTIDE SEQUENCE</scope>
    <source>
        <strain evidence="1">DE</strain>
        <tissue evidence="1">Muscle</tissue>
    </source>
</reference>
<name>A0AAD9BVL7_DISEL</name>
<organism evidence="1 2">
    <name type="scientific">Dissostichus eleginoides</name>
    <name type="common">Patagonian toothfish</name>
    <name type="synonym">Dissostichus amissus</name>
    <dbReference type="NCBI Taxonomy" id="100907"/>
    <lineage>
        <taxon>Eukaryota</taxon>
        <taxon>Metazoa</taxon>
        <taxon>Chordata</taxon>
        <taxon>Craniata</taxon>
        <taxon>Vertebrata</taxon>
        <taxon>Euteleostomi</taxon>
        <taxon>Actinopterygii</taxon>
        <taxon>Neopterygii</taxon>
        <taxon>Teleostei</taxon>
        <taxon>Neoteleostei</taxon>
        <taxon>Acanthomorphata</taxon>
        <taxon>Eupercaria</taxon>
        <taxon>Perciformes</taxon>
        <taxon>Notothenioidei</taxon>
        <taxon>Nototheniidae</taxon>
        <taxon>Dissostichus</taxon>
    </lineage>
</organism>
<proteinExistence type="predicted"/>
<keyword evidence="2" id="KW-1185">Reference proteome</keyword>